<dbReference type="STRING" id="501024.RTCCBAU85039_1301"/>
<keyword evidence="1" id="KW-1133">Transmembrane helix</keyword>
<keyword evidence="1" id="KW-0812">Transmembrane</keyword>
<evidence type="ECO:0000313" key="5">
    <source>
        <dbReference type="Proteomes" id="UP000198939"/>
    </source>
</evidence>
<dbReference type="Proteomes" id="UP000183063">
    <property type="component" value="Unassembled WGS sequence"/>
</dbReference>
<dbReference type="OrthoDB" id="8403958at2"/>
<keyword evidence="5" id="KW-1185">Reference proteome</keyword>
<reference evidence="3 5" key="3">
    <citation type="submission" date="2016-10" db="EMBL/GenBank/DDBJ databases">
        <authorList>
            <person name="Varghese N."/>
            <person name="Submissions S."/>
        </authorList>
    </citation>
    <scope>NUCLEOTIDE SEQUENCE [LARGE SCALE GENOMIC DNA]</scope>
    <source>
        <strain evidence="3 5">CGMCC 1.7071</strain>
    </source>
</reference>
<evidence type="ECO:0000256" key="1">
    <source>
        <dbReference type="SAM" id="Phobius"/>
    </source>
</evidence>
<sequence>MSLFEIVLANCIRARSQQDKQPHRVDTDLPTTRAMITRLAAVAALFAISILALDTAGERYERQLATNAVAATRQ</sequence>
<dbReference type="RefSeq" id="WP_072372657.1">
    <property type="nucleotide sequence ID" value="NZ_FNXB01000006.1"/>
</dbReference>
<dbReference type="EMBL" id="FNXB01000006">
    <property type="protein sequence ID" value="SEH59402.1"/>
    <property type="molecule type" value="Genomic_DNA"/>
</dbReference>
<feature type="transmembrane region" description="Helical" evidence="1">
    <location>
        <begin position="35"/>
        <end position="53"/>
    </location>
</feature>
<evidence type="ECO:0000313" key="3">
    <source>
        <dbReference type="EMBL" id="SEN39208.1"/>
    </source>
</evidence>
<proteinExistence type="predicted"/>
<evidence type="ECO:0000313" key="2">
    <source>
        <dbReference type="EMBL" id="SEH59402.1"/>
    </source>
</evidence>
<organism evidence="2 4">
    <name type="scientific">Rhizobium tibeticum</name>
    <dbReference type="NCBI Taxonomy" id="501024"/>
    <lineage>
        <taxon>Bacteria</taxon>
        <taxon>Pseudomonadati</taxon>
        <taxon>Pseudomonadota</taxon>
        <taxon>Alphaproteobacteria</taxon>
        <taxon>Hyphomicrobiales</taxon>
        <taxon>Rhizobiaceae</taxon>
        <taxon>Rhizobium/Agrobacterium group</taxon>
        <taxon>Rhizobium</taxon>
    </lineage>
</organism>
<name>A0A1H8G7F5_9HYPH</name>
<dbReference type="AlphaFoldDB" id="A0A1H8G7F5"/>
<evidence type="ECO:0000313" key="4">
    <source>
        <dbReference type="Proteomes" id="UP000183063"/>
    </source>
</evidence>
<dbReference type="EMBL" id="FOCV01000004">
    <property type="protein sequence ID" value="SEN39208.1"/>
    <property type="molecule type" value="Genomic_DNA"/>
</dbReference>
<reference evidence="2" key="2">
    <citation type="submission" date="2016-10" db="EMBL/GenBank/DDBJ databases">
        <authorList>
            <person name="de Groot N.N."/>
        </authorList>
    </citation>
    <scope>NUCLEOTIDE SEQUENCE [LARGE SCALE GENOMIC DNA]</scope>
    <source>
        <strain evidence="2">CCBAU85039</strain>
    </source>
</reference>
<reference evidence="4" key="1">
    <citation type="submission" date="2016-10" db="EMBL/GenBank/DDBJ databases">
        <authorList>
            <person name="Wibberg D."/>
        </authorList>
    </citation>
    <scope>NUCLEOTIDE SEQUENCE [LARGE SCALE GENOMIC DNA]</scope>
</reference>
<accession>A0A1H8G7F5</accession>
<gene>
    <name evidence="2" type="ORF">RTCCBAU85039_1301</name>
    <name evidence="3" type="ORF">SAMN05216228_1004111</name>
</gene>
<keyword evidence="1" id="KW-0472">Membrane</keyword>
<dbReference type="Proteomes" id="UP000198939">
    <property type="component" value="Unassembled WGS sequence"/>
</dbReference>
<protein>
    <submittedName>
        <fullName evidence="2">Uncharacterized protein</fullName>
    </submittedName>
</protein>